<evidence type="ECO:0000256" key="3">
    <source>
        <dbReference type="ARBA" id="ARBA00006958"/>
    </source>
</evidence>
<dbReference type="PANTHER" id="PTHR22930:SF269">
    <property type="entry name" value="NUCLEASE HARBI1-LIKE PROTEIN"/>
    <property type="match status" value="1"/>
</dbReference>
<evidence type="ECO:0000256" key="4">
    <source>
        <dbReference type="ARBA" id="ARBA00022722"/>
    </source>
</evidence>
<accession>A0ABM3M0C6</accession>
<dbReference type="InterPro" id="IPR045249">
    <property type="entry name" value="HARBI1-like"/>
</dbReference>
<evidence type="ECO:0000256" key="6">
    <source>
        <dbReference type="ARBA" id="ARBA00022801"/>
    </source>
</evidence>
<evidence type="ECO:0000256" key="2">
    <source>
        <dbReference type="ARBA" id="ARBA00004123"/>
    </source>
</evidence>
<feature type="domain" description="DDE Tnp4" evidence="8">
    <location>
        <begin position="168"/>
        <end position="332"/>
    </location>
</feature>
<dbReference type="GeneID" id="128199422"/>
<dbReference type="RefSeq" id="XP_052744767.1">
    <property type="nucleotide sequence ID" value="XM_052888807.1"/>
</dbReference>
<dbReference type="Pfam" id="PF13359">
    <property type="entry name" value="DDE_Tnp_4"/>
    <property type="match status" value="1"/>
</dbReference>
<evidence type="ECO:0000313" key="10">
    <source>
        <dbReference type="RefSeq" id="XP_052744767.1"/>
    </source>
</evidence>
<keyword evidence="9" id="KW-1185">Reference proteome</keyword>
<evidence type="ECO:0000256" key="5">
    <source>
        <dbReference type="ARBA" id="ARBA00022723"/>
    </source>
</evidence>
<sequence>MNGNAVRVLAIYFLWKKRQQKRRRTVGVDPYNATRLLRGEHVTSFSDLRENSYKFYKYFRLSTSSFDELLCKLEFSLRRSSIRRIPIAPVEKLAITLRFLATGSTFSDLSITYRMGITTVAKIVDEVCSTIWEKLRHECLPEPTTEMWQRISEEFQLYANFPNCCGAIDGKHIRIVNPAGGGSMFYNYKHFYSIVLLAMCDANYCFTYINIGSCGKNSDSTIFQESSLFQKLQNNSLRLPGVKHLPGTNITVPHIIVGDGAFGISNHVMRPYVRSNMTHKKKIFNYRLSRARRYIESTFGIMSNKFRVFHTPMSVSFPIAKKIVQACCILHNFIRVRDGYNVNHTLTITGLTDLINDPDHRSGNTLRDIFANYFVSPTGSVSWQDRSVF</sequence>
<keyword evidence="7" id="KW-0539">Nucleus</keyword>
<comment type="subcellular location">
    <subcellularLocation>
        <location evidence="2">Nucleus</location>
    </subcellularLocation>
</comment>
<proteinExistence type="inferred from homology"/>
<dbReference type="PANTHER" id="PTHR22930">
    <property type="match status" value="1"/>
</dbReference>
<evidence type="ECO:0000313" key="9">
    <source>
        <dbReference type="Proteomes" id="UP001652582"/>
    </source>
</evidence>
<protein>
    <submittedName>
        <fullName evidence="10">Uncharacterized protein LOC128199422</fullName>
    </submittedName>
    <submittedName>
        <fullName evidence="11">Uncharacterized protein LOC128199592</fullName>
    </submittedName>
</protein>
<reference evidence="10 11" key="1">
    <citation type="submission" date="2025-05" db="UniProtKB">
        <authorList>
            <consortium name="RefSeq"/>
        </authorList>
    </citation>
    <scope>IDENTIFICATION</scope>
</reference>
<evidence type="ECO:0000313" key="11">
    <source>
        <dbReference type="RefSeq" id="XP_052745696.1"/>
    </source>
</evidence>
<comment type="similarity">
    <text evidence="3">Belongs to the HARBI1 family.</text>
</comment>
<name>A0ABM3M0C6_BICAN</name>
<evidence type="ECO:0000256" key="7">
    <source>
        <dbReference type="ARBA" id="ARBA00023242"/>
    </source>
</evidence>
<keyword evidence="6" id="KW-0378">Hydrolase</keyword>
<organism evidence="9 10">
    <name type="scientific">Bicyclus anynana</name>
    <name type="common">Squinting bush brown butterfly</name>
    <dbReference type="NCBI Taxonomy" id="110368"/>
    <lineage>
        <taxon>Eukaryota</taxon>
        <taxon>Metazoa</taxon>
        <taxon>Ecdysozoa</taxon>
        <taxon>Arthropoda</taxon>
        <taxon>Hexapoda</taxon>
        <taxon>Insecta</taxon>
        <taxon>Pterygota</taxon>
        <taxon>Neoptera</taxon>
        <taxon>Endopterygota</taxon>
        <taxon>Lepidoptera</taxon>
        <taxon>Glossata</taxon>
        <taxon>Ditrysia</taxon>
        <taxon>Papilionoidea</taxon>
        <taxon>Nymphalidae</taxon>
        <taxon>Satyrinae</taxon>
        <taxon>Satyrini</taxon>
        <taxon>Mycalesina</taxon>
        <taxon>Bicyclus</taxon>
    </lineage>
</organism>
<dbReference type="InterPro" id="IPR027806">
    <property type="entry name" value="HARBI1_dom"/>
</dbReference>
<dbReference type="RefSeq" id="XP_052745696.1">
    <property type="nucleotide sequence ID" value="XM_052889736.1"/>
</dbReference>
<dbReference type="Proteomes" id="UP001652582">
    <property type="component" value="Chromosome 26"/>
</dbReference>
<comment type="cofactor">
    <cofactor evidence="1">
        <name>a divalent metal cation</name>
        <dbReference type="ChEBI" id="CHEBI:60240"/>
    </cofactor>
</comment>
<evidence type="ECO:0000256" key="1">
    <source>
        <dbReference type="ARBA" id="ARBA00001968"/>
    </source>
</evidence>
<gene>
    <name evidence="10" type="primary">LOC128199422</name>
    <name evidence="11" type="synonym">LOC128199592</name>
</gene>
<dbReference type="Proteomes" id="UP001652582">
    <property type="component" value="Chromosome 23"/>
</dbReference>
<evidence type="ECO:0000259" key="8">
    <source>
        <dbReference type="Pfam" id="PF13359"/>
    </source>
</evidence>
<keyword evidence="4" id="KW-0540">Nuclease</keyword>
<keyword evidence="5" id="KW-0479">Metal-binding</keyword>